<dbReference type="InterPro" id="IPR036866">
    <property type="entry name" value="RibonucZ/Hydroxyglut_hydro"/>
</dbReference>
<dbReference type="PATRIC" id="fig|1069083.5.peg.1299"/>
<dbReference type="Pfam" id="PF00753">
    <property type="entry name" value="Lactamase_B"/>
    <property type="match status" value="2"/>
</dbReference>
<sequence length="179" mass="20380">MIKLLYKGELIREGGIIKKASSSSTFISTEKHNILVDTSTKDKLKIILKNLPVKPDEIDVIINTHSHYDHVENNDFFKEATVYGSPKEGSYFEDYKKLKDKEIEIIETPGHTYGSISVIYKDYIIVGDASPLKDNILKLIPPRVNVDENLALKSLIKIRKLKKNVITGHDGCVKYSNFW</sequence>
<dbReference type="InterPro" id="IPR050855">
    <property type="entry name" value="NDM-1-like"/>
</dbReference>
<evidence type="ECO:0000259" key="1">
    <source>
        <dbReference type="SMART" id="SM00849"/>
    </source>
</evidence>
<dbReference type="InterPro" id="IPR001279">
    <property type="entry name" value="Metallo-B-lactamas"/>
</dbReference>
<reference evidence="2 3" key="1">
    <citation type="journal article" date="2013" name="Genome Announc.">
        <title>Draft Genome Sequence of a Highly Flagellated, Fast-Swimming Archaeon, Methanocaldococcus villosus Strain KIN24-T80 (DSM 22612).</title>
        <authorList>
            <person name="Thennarasu S."/>
            <person name="Polireddy D."/>
            <person name="Antony A."/>
            <person name="Yada M.R."/>
            <person name="Algarawi S."/>
            <person name="Sivakumar N."/>
        </authorList>
    </citation>
    <scope>NUCLEOTIDE SEQUENCE [LARGE SCALE GENOMIC DNA]</scope>
    <source>
        <strain evidence="2 3">KIN24-T80</strain>
    </source>
</reference>
<dbReference type="Gene3D" id="3.60.15.10">
    <property type="entry name" value="Ribonuclease Z/Hydroxyacylglutathione hydrolase-like"/>
    <property type="match status" value="2"/>
</dbReference>
<evidence type="ECO:0000313" key="3">
    <source>
        <dbReference type="Proteomes" id="UP000053695"/>
    </source>
</evidence>
<dbReference type="Proteomes" id="UP000053695">
    <property type="component" value="Unassembled WGS sequence"/>
</dbReference>
<dbReference type="OrthoDB" id="197151at2157"/>
<organism evidence="2 3">
    <name type="scientific">Methanocaldococcus villosus KIN24-T80</name>
    <dbReference type="NCBI Taxonomy" id="1069083"/>
    <lineage>
        <taxon>Archaea</taxon>
        <taxon>Methanobacteriati</taxon>
        <taxon>Methanobacteriota</taxon>
        <taxon>Methanomada group</taxon>
        <taxon>Methanococci</taxon>
        <taxon>Methanococcales</taxon>
        <taxon>Methanocaldococcaceae</taxon>
        <taxon>Methanocaldococcus</taxon>
    </lineage>
</organism>
<protein>
    <recommendedName>
        <fullName evidence="1">Metallo-beta-lactamase domain-containing protein</fullName>
    </recommendedName>
</protein>
<gene>
    <name evidence="2" type="ORF">J422_06673</name>
</gene>
<dbReference type="RefSeq" id="WP_004593904.1">
    <property type="nucleotide sequence ID" value="NZ_APMM01000057.1"/>
</dbReference>
<dbReference type="STRING" id="1069083.GCA_000371805_00716"/>
<dbReference type="EMBL" id="APMM01000057">
    <property type="protein sequence ID" value="ENN95651.1"/>
    <property type="molecule type" value="Genomic_DNA"/>
</dbReference>
<dbReference type="PANTHER" id="PTHR42951:SF18">
    <property type="entry name" value="METALLO-HYDROLASE MJ0296-RELATED"/>
    <property type="match status" value="1"/>
</dbReference>
<dbReference type="AlphaFoldDB" id="N6VR82"/>
<feature type="domain" description="Metallo-beta-lactamase" evidence="1">
    <location>
        <begin position="21"/>
        <end position="169"/>
    </location>
</feature>
<dbReference type="SMART" id="SM00849">
    <property type="entry name" value="Lactamase_B"/>
    <property type="match status" value="1"/>
</dbReference>
<name>N6VR82_9EURY</name>
<dbReference type="SUPFAM" id="SSF56281">
    <property type="entry name" value="Metallo-hydrolase/oxidoreductase"/>
    <property type="match status" value="1"/>
</dbReference>
<evidence type="ECO:0000313" key="2">
    <source>
        <dbReference type="EMBL" id="ENN95651.1"/>
    </source>
</evidence>
<dbReference type="PANTHER" id="PTHR42951">
    <property type="entry name" value="METALLO-BETA-LACTAMASE DOMAIN-CONTAINING"/>
    <property type="match status" value="1"/>
</dbReference>
<proteinExistence type="predicted"/>
<comment type="caution">
    <text evidence="2">The sequence shown here is derived from an EMBL/GenBank/DDBJ whole genome shotgun (WGS) entry which is preliminary data.</text>
</comment>
<keyword evidence="3" id="KW-1185">Reference proteome</keyword>
<accession>N6VR82</accession>